<comment type="similarity">
    <text evidence="2">Belongs to the drug/metabolite transporter (DMT) superfamily. 10 TMS drug/metabolite exporter (DME) (TC 2.A.7.3) family.</text>
</comment>
<evidence type="ECO:0000313" key="8">
    <source>
        <dbReference type="EMBL" id="MDJ1158507.1"/>
    </source>
</evidence>
<feature type="transmembrane region" description="Helical" evidence="6">
    <location>
        <begin position="155"/>
        <end position="176"/>
    </location>
</feature>
<organism evidence="8 9">
    <name type="scientific">Chelatococcus albus</name>
    <dbReference type="NCBI Taxonomy" id="3047466"/>
    <lineage>
        <taxon>Bacteria</taxon>
        <taxon>Pseudomonadati</taxon>
        <taxon>Pseudomonadota</taxon>
        <taxon>Alphaproteobacteria</taxon>
        <taxon>Hyphomicrobiales</taxon>
        <taxon>Chelatococcaceae</taxon>
        <taxon>Chelatococcus</taxon>
    </lineage>
</organism>
<dbReference type="Pfam" id="PF00892">
    <property type="entry name" value="EamA"/>
    <property type="match status" value="2"/>
</dbReference>
<evidence type="ECO:0000256" key="2">
    <source>
        <dbReference type="ARBA" id="ARBA00009853"/>
    </source>
</evidence>
<evidence type="ECO:0000259" key="7">
    <source>
        <dbReference type="Pfam" id="PF00892"/>
    </source>
</evidence>
<dbReference type="InterPro" id="IPR037185">
    <property type="entry name" value="EmrE-like"/>
</dbReference>
<evidence type="ECO:0000256" key="1">
    <source>
        <dbReference type="ARBA" id="ARBA00004141"/>
    </source>
</evidence>
<comment type="subcellular location">
    <subcellularLocation>
        <location evidence="1">Membrane</location>
        <topology evidence="1">Multi-pass membrane protein</topology>
    </subcellularLocation>
</comment>
<evidence type="ECO:0000256" key="5">
    <source>
        <dbReference type="ARBA" id="ARBA00023136"/>
    </source>
</evidence>
<dbReference type="SUPFAM" id="SSF103481">
    <property type="entry name" value="Multidrug resistance efflux transporter EmrE"/>
    <property type="match status" value="2"/>
</dbReference>
<keyword evidence="5 6" id="KW-0472">Membrane</keyword>
<proteinExistence type="inferred from homology"/>
<dbReference type="PANTHER" id="PTHR22911:SF6">
    <property type="entry name" value="SOLUTE CARRIER FAMILY 35 MEMBER G1"/>
    <property type="match status" value="1"/>
</dbReference>
<keyword evidence="3 6" id="KW-0812">Transmembrane</keyword>
<reference evidence="8 9" key="1">
    <citation type="submission" date="2023-05" db="EMBL/GenBank/DDBJ databases">
        <title>Chelatococcus sp. nov., a moderately thermophilic bacterium isolated from hot spring microbial mat.</title>
        <authorList>
            <person name="Hu C.-J."/>
            <person name="Li W.-J."/>
        </authorList>
    </citation>
    <scope>NUCLEOTIDE SEQUENCE [LARGE SCALE GENOMIC DNA]</scope>
    <source>
        <strain evidence="8 9">SYSU G07232</strain>
    </source>
</reference>
<evidence type="ECO:0000256" key="4">
    <source>
        <dbReference type="ARBA" id="ARBA00022989"/>
    </source>
</evidence>
<keyword evidence="9" id="KW-1185">Reference proteome</keyword>
<feature type="transmembrane region" description="Helical" evidence="6">
    <location>
        <begin position="246"/>
        <end position="265"/>
    </location>
</feature>
<feature type="transmembrane region" description="Helical" evidence="6">
    <location>
        <begin position="188"/>
        <end position="211"/>
    </location>
</feature>
<feature type="transmembrane region" description="Helical" evidence="6">
    <location>
        <begin position="74"/>
        <end position="91"/>
    </location>
</feature>
<evidence type="ECO:0000313" key="9">
    <source>
        <dbReference type="Proteomes" id="UP001321492"/>
    </source>
</evidence>
<comment type="caution">
    <text evidence="8">The sequence shown here is derived from an EMBL/GenBank/DDBJ whole genome shotgun (WGS) entry which is preliminary data.</text>
</comment>
<feature type="domain" description="EamA" evidence="7">
    <location>
        <begin position="5"/>
        <end position="138"/>
    </location>
</feature>
<name>A0ABT7AGL2_9HYPH</name>
<evidence type="ECO:0000256" key="3">
    <source>
        <dbReference type="ARBA" id="ARBA00022692"/>
    </source>
</evidence>
<accession>A0ABT7AGL2</accession>
<keyword evidence="4 6" id="KW-1133">Transmembrane helix</keyword>
<sequence>MSPLLGISLKVLSALSFTLMSAGIKYVSTRFPTGELVFFRSAFALLPLIAWLATQDALVDSLRTRNVLGHLKRGVIGSTGMFCGFTALGYLPLPDTIAIGYTAPLLVVVLAAVILKEVVRFYRWTAVGIGFAGVLIMLVPHFSESALVNGFGTGPAIGALFSLAGAFCAAGATIEVRKLIGTEKTGAIVFYFSMLTTLLGLSTILIGNWSAPTLAEFGLLVVIGILGGIGQILLTQSYRFADASLVAPFEYTTMIWALVIGWFAFGELPAATVLIGAAIVITSGLFVIWREHQLGLERKRAREAAPPRAT</sequence>
<feature type="transmembrane region" description="Helical" evidence="6">
    <location>
        <begin position="122"/>
        <end position="143"/>
    </location>
</feature>
<feature type="transmembrane region" description="Helical" evidence="6">
    <location>
        <begin position="217"/>
        <end position="234"/>
    </location>
</feature>
<dbReference type="InterPro" id="IPR000620">
    <property type="entry name" value="EamA_dom"/>
</dbReference>
<dbReference type="EMBL" id="JASJEV010000005">
    <property type="protein sequence ID" value="MDJ1158507.1"/>
    <property type="molecule type" value="Genomic_DNA"/>
</dbReference>
<feature type="transmembrane region" description="Helical" evidence="6">
    <location>
        <begin position="271"/>
        <end position="289"/>
    </location>
</feature>
<feature type="domain" description="EamA" evidence="7">
    <location>
        <begin position="157"/>
        <end position="288"/>
    </location>
</feature>
<protein>
    <submittedName>
        <fullName evidence="8">DMT family transporter</fullName>
    </submittedName>
</protein>
<dbReference type="PANTHER" id="PTHR22911">
    <property type="entry name" value="ACYL-MALONYL CONDENSING ENZYME-RELATED"/>
    <property type="match status" value="1"/>
</dbReference>
<dbReference type="Proteomes" id="UP001321492">
    <property type="component" value="Unassembled WGS sequence"/>
</dbReference>
<gene>
    <name evidence="8" type="ORF">QNA08_09695</name>
</gene>
<feature type="transmembrane region" description="Helical" evidence="6">
    <location>
        <begin position="37"/>
        <end position="54"/>
    </location>
</feature>
<evidence type="ECO:0000256" key="6">
    <source>
        <dbReference type="SAM" id="Phobius"/>
    </source>
</evidence>
<dbReference type="RefSeq" id="WP_283740499.1">
    <property type="nucleotide sequence ID" value="NZ_JASJEV010000005.1"/>
</dbReference>
<feature type="transmembrane region" description="Helical" evidence="6">
    <location>
        <begin position="97"/>
        <end position="115"/>
    </location>
</feature>